<keyword evidence="4 6" id="KW-0472">Membrane</keyword>
<dbReference type="InterPro" id="IPR023213">
    <property type="entry name" value="CAT-like_dom_sf"/>
</dbReference>
<evidence type="ECO:0000259" key="7">
    <source>
        <dbReference type="Pfam" id="PF03007"/>
    </source>
</evidence>
<dbReference type="InterPro" id="IPR052185">
    <property type="entry name" value="IPC_Synthase-Related"/>
</dbReference>
<feature type="transmembrane region" description="Helical" evidence="6">
    <location>
        <begin position="174"/>
        <end position="193"/>
    </location>
</feature>
<evidence type="ECO:0000256" key="5">
    <source>
        <dbReference type="SAM" id="MobiDB-lite"/>
    </source>
</evidence>
<evidence type="ECO:0000259" key="8">
    <source>
        <dbReference type="Pfam" id="PF06974"/>
    </source>
</evidence>
<comment type="subcellular location">
    <subcellularLocation>
        <location evidence="1">Membrane</location>
        <topology evidence="1">Multi-pass membrane protein</topology>
    </subcellularLocation>
</comment>
<dbReference type="PANTHER" id="PTHR31310:SF7">
    <property type="entry name" value="PA-PHOSPHATASE RELATED-FAMILY PROTEIN DDB_G0268928"/>
    <property type="match status" value="1"/>
</dbReference>
<dbReference type="GO" id="GO:0004144">
    <property type="term" value="F:diacylglycerol O-acyltransferase activity"/>
    <property type="evidence" value="ECO:0007669"/>
    <property type="project" value="InterPro"/>
</dbReference>
<evidence type="ECO:0000259" key="9">
    <source>
        <dbReference type="Pfam" id="PF14378"/>
    </source>
</evidence>
<dbReference type="PANTHER" id="PTHR31310">
    <property type="match status" value="1"/>
</dbReference>
<dbReference type="InterPro" id="IPR004255">
    <property type="entry name" value="O-acyltransferase_WSD1_N"/>
</dbReference>
<dbReference type="SUPFAM" id="SSF52777">
    <property type="entry name" value="CoA-dependent acyltransferases"/>
    <property type="match status" value="1"/>
</dbReference>
<evidence type="ECO:0000256" key="2">
    <source>
        <dbReference type="ARBA" id="ARBA00022692"/>
    </source>
</evidence>
<dbReference type="OrthoDB" id="3212043at2"/>
<keyword evidence="10" id="KW-0012">Acyltransferase</keyword>
<evidence type="ECO:0000256" key="6">
    <source>
        <dbReference type="SAM" id="Phobius"/>
    </source>
</evidence>
<dbReference type="AlphaFoldDB" id="A0A239LFV2"/>
<keyword evidence="10" id="KW-0808">Transferase</keyword>
<dbReference type="CDD" id="cd03386">
    <property type="entry name" value="PAP2_Aur1_like"/>
    <property type="match status" value="1"/>
</dbReference>
<reference evidence="10 11" key="1">
    <citation type="submission" date="2017-06" db="EMBL/GenBank/DDBJ databases">
        <authorList>
            <person name="Kim H.J."/>
            <person name="Triplett B.A."/>
        </authorList>
    </citation>
    <scope>NUCLEOTIDE SEQUENCE [LARGE SCALE GENOMIC DNA]</scope>
    <source>
        <strain evidence="10 11">DSM 44715</strain>
    </source>
</reference>
<dbReference type="Pfam" id="PF14378">
    <property type="entry name" value="PAP2_3"/>
    <property type="match status" value="1"/>
</dbReference>
<dbReference type="Pfam" id="PF03007">
    <property type="entry name" value="WS_DGAT_cat"/>
    <property type="match status" value="1"/>
</dbReference>
<feature type="domain" description="Inositolphosphotransferase Aur1/Ipt1" evidence="9">
    <location>
        <begin position="58"/>
        <end position="238"/>
    </location>
</feature>
<feature type="transmembrane region" description="Helical" evidence="6">
    <location>
        <begin position="200"/>
        <end position="225"/>
    </location>
</feature>
<protein>
    <submittedName>
        <fullName evidence="10">Wax ester synthase-like Acyl-CoA acyltransferase domain-containing protein</fullName>
    </submittedName>
</protein>
<sequence>MNRGGPPGAAEPAAGEDGGRAASAAREIATALAVLVVYLVFTHAFSGDRAVSDAHGRALLEFERWARLDAERPLNEFLARHGWLGAVAAWEYATTYVAGTFGFLAWLWWRRSPAYPWARNTLILVTLIAICCFALWPATPPRLLPGEGYTDIIALHHPPATWGTGVVSAGANPYAAMPSLHIGWVAWIGAAALRARCRPFVTWLCGLHLAVTALVIVATSAHYVVDIPGGLLLVPAAAGAEALRARLVRGRLTGGRLMGGRHRDGLRRARREQRVAAADAFFLHVESRDVPQVVGGVAEFAGPAPPAERVRALLAERLPRLPRLTQRVRPGGALRRPRWVEAGTVDLRRHVQEVRLPPGGGRGALDGLVARLVAEPLDHERPLWRFCLVRRGPDAPDAIVILFHHAIADGIGVVDILRGILEPALPEAAPARGPGGLARAAAVLPGLVLLGLDGTARTTAVTGTLGPERAFGTATLPLGRVRAVARAAGVRITDVLLALVGEVVADVLAARGEPADGRPLRAAVPMTLRAPEPPGLGRTAVPGNLTAALRLDVPVGPMPVLDRVAAVHAAAEPRRRSGRTAASTAAMRLMGALPPPLHARAARGTYRAGFFGGIVSNMPGPPLPMSLAGAPLGDVHPILPLADGVPFAVGALSWNGSLHVSVTAEPRVLPEAAAFPGGLLRAFERLAAAVGAAGAGGGAAGGAAGGGAGSGAGSGAQSGTA</sequence>
<evidence type="ECO:0000256" key="1">
    <source>
        <dbReference type="ARBA" id="ARBA00004141"/>
    </source>
</evidence>
<feature type="domain" description="O-acyltransferase WSD1 C-terminal" evidence="8">
    <location>
        <begin position="543"/>
        <end position="685"/>
    </location>
</feature>
<evidence type="ECO:0000313" key="11">
    <source>
        <dbReference type="Proteomes" id="UP000198318"/>
    </source>
</evidence>
<dbReference type="InterPro" id="IPR009721">
    <property type="entry name" value="O-acyltransferase_WSD1_C"/>
</dbReference>
<name>A0A239LFV2_9ACTN</name>
<feature type="transmembrane region" description="Helical" evidence="6">
    <location>
        <begin position="121"/>
        <end position="139"/>
    </location>
</feature>
<keyword evidence="3 6" id="KW-1133">Transmembrane helix</keyword>
<accession>A0A239LFV2</accession>
<keyword evidence="2 6" id="KW-0812">Transmembrane</keyword>
<gene>
    <name evidence="10" type="ORF">SAMN05443665_102293</name>
</gene>
<feature type="transmembrane region" description="Helical" evidence="6">
    <location>
        <begin position="28"/>
        <end position="46"/>
    </location>
</feature>
<evidence type="ECO:0000256" key="3">
    <source>
        <dbReference type="ARBA" id="ARBA00022989"/>
    </source>
</evidence>
<dbReference type="InterPro" id="IPR026841">
    <property type="entry name" value="Aur1/Ipt1"/>
</dbReference>
<dbReference type="Pfam" id="PF06974">
    <property type="entry name" value="WS_DGAT_C"/>
    <property type="match status" value="1"/>
</dbReference>
<feature type="transmembrane region" description="Helical" evidence="6">
    <location>
        <begin position="83"/>
        <end position="109"/>
    </location>
</feature>
<dbReference type="GO" id="GO:0016020">
    <property type="term" value="C:membrane"/>
    <property type="evidence" value="ECO:0007669"/>
    <property type="project" value="UniProtKB-SubCell"/>
</dbReference>
<dbReference type="Gene3D" id="3.30.559.10">
    <property type="entry name" value="Chloramphenicol acetyltransferase-like domain"/>
    <property type="match status" value="1"/>
</dbReference>
<evidence type="ECO:0000313" key="10">
    <source>
        <dbReference type="EMBL" id="SNT29351.1"/>
    </source>
</evidence>
<keyword evidence="11" id="KW-1185">Reference proteome</keyword>
<evidence type="ECO:0000256" key="4">
    <source>
        <dbReference type="ARBA" id="ARBA00023136"/>
    </source>
</evidence>
<dbReference type="EMBL" id="FZOR01000022">
    <property type="protein sequence ID" value="SNT29351.1"/>
    <property type="molecule type" value="Genomic_DNA"/>
</dbReference>
<feature type="domain" description="O-acyltransferase WSD1-like N-terminal" evidence="7">
    <location>
        <begin position="277"/>
        <end position="430"/>
    </location>
</feature>
<organism evidence="10 11">
    <name type="scientific">Actinomadura meyerae</name>
    <dbReference type="NCBI Taxonomy" id="240840"/>
    <lineage>
        <taxon>Bacteria</taxon>
        <taxon>Bacillati</taxon>
        <taxon>Actinomycetota</taxon>
        <taxon>Actinomycetes</taxon>
        <taxon>Streptosporangiales</taxon>
        <taxon>Thermomonosporaceae</taxon>
        <taxon>Actinomadura</taxon>
    </lineage>
</organism>
<proteinExistence type="predicted"/>
<dbReference type="Proteomes" id="UP000198318">
    <property type="component" value="Unassembled WGS sequence"/>
</dbReference>
<feature type="region of interest" description="Disordered" evidence="5">
    <location>
        <begin position="699"/>
        <end position="721"/>
    </location>
</feature>
<dbReference type="RefSeq" id="WP_089328052.1">
    <property type="nucleotide sequence ID" value="NZ_FZOR01000022.1"/>
</dbReference>
<dbReference type="GO" id="GO:0045017">
    <property type="term" value="P:glycerolipid biosynthetic process"/>
    <property type="evidence" value="ECO:0007669"/>
    <property type="project" value="InterPro"/>
</dbReference>